<dbReference type="InterPro" id="IPR027363">
    <property type="entry name" value="M1Pi_N"/>
</dbReference>
<feature type="binding site" evidence="2">
    <location>
        <position position="99"/>
    </location>
    <ligand>
        <name>substrate</name>
    </ligand>
</feature>
<dbReference type="NCBIfam" id="TIGR00524">
    <property type="entry name" value="eIF-2B_rel"/>
    <property type="match status" value="1"/>
</dbReference>
<dbReference type="Proteomes" id="UP000182108">
    <property type="component" value="Unassembled WGS sequence"/>
</dbReference>
<dbReference type="HAMAP" id="MF_01678">
    <property type="entry name" value="Salvage_MtnA"/>
    <property type="match status" value="1"/>
</dbReference>
<dbReference type="Pfam" id="PF01008">
    <property type="entry name" value="IF-2B"/>
    <property type="match status" value="1"/>
</dbReference>
<dbReference type="GO" id="GO:0019509">
    <property type="term" value="P:L-methionine salvage from methylthioadenosine"/>
    <property type="evidence" value="ECO:0007669"/>
    <property type="project" value="UniProtKB-UniRule"/>
</dbReference>
<dbReference type="EC" id="5.3.1.23" evidence="2"/>
<sequence>MIFSARTDVAYTMSFTPPLATLRRDGNSIVIIDQTGLPWRVVERRLGTLDDVLEAIVALRVRGAPLIGVAAAHGLALALERDASDAALEDAIARLLSTRPTAVNLRLALEAQRAVLAPLPPSERPAAAWREAERQRADDAQRCEAIGRAGLPWIEELACRLDRPVRVLTHCNAGWAATCGAGTALSPLYLAHAAGIALEVFVSETRPRNQGLITHWELTQAGVPATLIADNAAGLLIAQGDIDLVLVGADRIARNGDVANKIGTYLKALAAHAHGVPFLVAAPATTFDPTCPNGAAIPIEERAADEVLTVAGLPPGTDEPVPVRLTPLPARVRNPAFDLTPARWITAILTETGAWPAPLAAAKLFPEPDR</sequence>
<dbReference type="UniPathway" id="UPA00904">
    <property type="reaction ID" value="UER00874"/>
</dbReference>
<feature type="binding site" evidence="2">
    <location>
        <begin position="260"/>
        <end position="261"/>
    </location>
    <ligand>
        <name>substrate</name>
    </ligand>
</feature>
<dbReference type="AlphaFoldDB" id="A0A0K6IPT7"/>
<protein>
    <recommendedName>
        <fullName evidence="2">Methylthioribose-1-phosphate isomerase</fullName>
        <shortName evidence="2">M1Pi</shortName>
        <shortName evidence="2">MTR-1-P isomerase</shortName>
        <ecNumber evidence="2">5.3.1.23</ecNumber>
    </recommendedName>
    <alternativeName>
        <fullName evidence="2">S-methyl-5-thioribose-1-phosphate isomerase</fullName>
    </alternativeName>
</protein>
<dbReference type="NCBIfam" id="TIGR00512">
    <property type="entry name" value="salvage_mtnA"/>
    <property type="match status" value="1"/>
</dbReference>
<dbReference type="EMBL" id="CYHH01000001">
    <property type="protein sequence ID" value="CUB05106.1"/>
    <property type="molecule type" value="Genomic_DNA"/>
</dbReference>
<keyword evidence="2" id="KW-0028">Amino-acid biosynthesis</keyword>
<organism evidence="3 4">
    <name type="scientific">Tepidiphilus thermophilus</name>
    <dbReference type="NCBI Taxonomy" id="876478"/>
    <lineage>
        <taxon>Bacteria</taxon>
        <taxon>Pseudomonadati</taxon>
        <taxon>Pseudomonadota</taxon>
        <taxon>Hydrogenophilia</taxon>
        <taxon>Hydrogenophilales</taxon>
        <taxon>Hydrogenophilaceae</taxon>
        <taxon>Tepidiphilus</taxon>
    </lineage>
</organism>
<dbReference type="InterPro" id="IPR000649">
    <property type="entry name" value="IF-2B-related"/>
</dbReference>
<evidence type="ECO:0000256" key="1">
    <source>
        <dbReference type="ARBA" id="ARBA00023235"/>
    </source>
</evidence>
<keyword evidence="4" id="KW-1185">Reference proteome</keyword>
<comment type="catalytic activity">
    <reaction evidence="2">
        <text>5-(methylsulfanyl)-alpha-D-ribose 1-phosphate = 5-(methylsulfanyl)-D-ribulose 1-phosphate</text>
        <dbReference type="Rhea" id="RHEA:19989"/>
        <dbReference type="ChEBI" id="CHEBI:58533"/>
        <dbReference type="ChEBI" id="CHEBI:58548"/>
        <dbReference type="EC" id="5.3.1.23"/>
    </reaction>
</comment>
<dbReference type="Gene3D" id="3.40.50.10470">
    <property type="entry name" value="Translation initiation factor eif-2b, domain 2"/>
    <property type="match status" value="1"/>
</dbReference>
<dbReference type="InterPro" id="IPR005251">
    <property type="entry name" value="IF-M1Pi"/>
</dbReference>
<comment type="similarity">
    <text evidence="2">Belongs to the EIF-2B alpha/beta/delta subunits family. MtnA subfamily.</text>
</comment>
<dbReference type="PANTHER" id="PTHR43475">
    <property type="entry name" value="METHYLTHIORIBOSE-1-PHOSPHATE ISOMERASE"/>
    <property type="match status" value="1"/>
</dbReference>
<dbReference type="InterPro" id="IPR042529">
    <property type="entry name" value="IF_2B-like_C"/>
</dbReference>
<comment type="function">
    <text evidence="2">Catalyzes the interconversion of methylthioribose-1-phosphate (MTR-1-P) into methylthioribulose-1-phosphate (MTRu-1-P).</text>
</comment>
<accession>A0A0K6IPT7</accession>
<feature type="binding site" evidence="2">
    <location>
        <position position="210"/>
    </location>
    <ligand>
        <name>substrate</name>
    </ligand>
</feature>
<gene>
    <name evidence="2" type="primary">mtnA</name>
    <name evidence="3" type="ORF">Ga0061068_101215</name>
</gene>
<dbReference type="NCBIfam" id="NF004326">
    <property type="entry name" value="PRK05720.1"/>
    <property type="match status" value="1"/>
</dbReference>
<keyword evidence="1 2" id="KW-0413">Isomerase</keyword>
<reference evidence="4" key="1">
    <citation type="submission" date="2015-08" db="EMBL/GenBank/DDBJ databases">
        <authorList>
            <person name="Babu N.S."/>
            <person name="Beckwith C.J."/>
            <person name="Beseler K.G."/>
            <person name="Brison A."/>
            <person name="Carone J.V."/>
            <person name="Caskin T.P."/>
            <person name="Diamond M."/>
            <person name="Durham M.E."/>
            <person name="Foxe J.M."/>
            <person name="Go M."/>
            <person name="Henderson B.A."/>
            <person name="Jones I.B."/>
            <person name="McGettigan J.A."/>
            <person name="Micheletti S.J."/>
            <person name="Nasrallah M.E."/>
            <person name="Ortiz D."/>
            <person name="Piller C.R."/>
            <person name="Privatt S.R."/>
            <person name="Schneider S.L."/>
            <person name="Sharp S."/>
            <person name="Smith T.C."/>
            <person name="Stanton J.D."/>
            <person name="Ullery H.E."/>
            <person name="Wilson R.J."/>
            <person name="Serrano M.G."/>
            <person name="Buck G."/>
            <person name="Lee V."/>
            <person name="Wang Y."/>
            <person name="Carvalho R."/>
            <person name="Voegtly L."/>
            <person name="Shi R."/>
            <person name="Duckworth R."/>
            <person name="Johnson A."/>
            <person name="Loviza R."/>
            <person name="Walstead R."/>
            <person name="Shah Z."/>
            <person name="Kiflezghi M."/>
            <person name="Wade K."/>
            <person name="Ball S.L."/>
            <person name="Bradley K.W."/>
            <person name="Asai D.J."/>
            <person name="Bowman C.A."/>
            <person name="Russell D.A."/>
            <person name="Pope W.H."/>
            <person name="Jacobs-Sera D."/>
            <person name="Hendrix R.W."/>
            <person name="Hatfull G.F."/>
        </authorList>
    </citation>
    <scope>NUCLEOTIDE SEQUENCE [LARGE SCALE GENOMIC DNA]</scope>
    <source>
        <strain evidence="4">JCM 19170</strain>
    </source>
</reference>
<proteinExistence type="inferred from homology"/>
<dbReference type="Gene3D" id="1.20.120.420">
    <property type="entry name" value="translation initiation factor eif-2b, domain 1"/>
    <property type="match status" value="1"/>
</dbReference>
<comment type="pathway">
    <text evidence="2">Amino-acid biosynthesis; L-methionine biosynthesis via salvage pathway; L-methionine from S-methyl-5-thio-alpha-D-ribose 1-phosphate: step 1/6.</text>
</comment>
<feature type="site" description="Transition state stabilizer" evidence="2">
    <location>
        <position position="171"/>
    </location>
</feature>
<name>A0A0K6IPT7_9PROT</name>
<dbReference type="PANTHER" id="PTHR43475:SF1">
    <property type="entry name" value="METHYLTHIORIBOSE-1-PHOSPHATE ISOMERASE"/>
    <property type="match status" value="1"/>
</dbReference>
<dbReference type="InterPro" id="IPR011559">
    <property type="entry name" value="Initiation_fac_2B_a/b/d"/>
</dbReference>
<feature type="active site" description="Proton donor" evidence="2">
    <location>
        <position position="250"/>
    </location>
</feature>
<keyword evidence="2" id="KW-0486">Methionine biosynthesis</keyword>
<dbReference type="GO" id="GO:0046523">
    <property type="term" value="F:S-methyl-5-thioribose-1-phosphate isomerase activity"/>
    <property type="evidence" value="ECO:0007669"/>
    <property type="project" value="UniProtKB-UniRule"/>
</dbReference>
<feature type="binding site" evidence="2">
    <location>
        <begin position="62"/>
        <end position="64"/>
    </location>
    <ligand>
        <name>substrate</name>
    </ligand>
</feature>
<dbReference type="SUPFAM" id="SSF100950">
    <property type="entry name" value="NagB/RpiA/CoA transferase-like"/>
    <property type="match status" value="1"/>
</dbReference>
<dbReference type="InterPro" id="IPR037171">
    <property type="entry name" value="NagB/RpiA_transferase-like"/>
</dbReference>
<evidence type="ECO:0000313" key="3">
    <source>
        <dbReference type="EMBL" id="CUB05106.1"/>
    </source>
</evidence>
<evidence type="ECO:0000256" key="2">
    <source>
        <dbReference type="HAMAP-Rule" id="MF_01678"/>
    </source>
</evidence>
<evidence type="ECO:0000313" key="4">
    <source>
        <dbReference type="Proteomes" id="UP000182108"/>
    </source>
</evidence>